<dbReference type="OrthoDB" id="9780918at2"/>
<gene>
    <name evidence="8" type="ORF">SAMN05444515_102162</name>
</gene>
<dbReference type="GO" id="GO:0005886">
    <property type="term" value="C:plasma membrane"/>
    <property type="evidence" value="ECO:0007669"/>
    <property type="project" value="UniProtKB-SubCell"/>
</dbReference>
<organism evidence="8 9">
    <name type="scientific">Ectothiorhodospira marina</name>
    <dbReference type="NCBI Taxonomy" id="1396821"/>
    <lineage>
        <taxon>Bacteria</taxon>
        <taxon>Pseudomonadati</taxon>
        <taxon>Pseudomonadota</taxon>
        <taxon>Gammaproteobacteria</taxon>
        <taxon>Chromatiales</taxon>
        <taxon>Ectothiorhodospiraceae</taxon>
        <taxon>Ectothiorhodospira</taxon>
    </lineage>
</organism>
<keyword evidence="2" id="KW-1003">Cell membrane</keyword>
<dbReference type="EMBL" id="FOAA01000002">
    <property type="protein sequence ID" value="SEK49481.1"/>
    <property type="molecule type" value="Genomic_DNA"/>
</dbReference>
<dbReference type="STRING" id="1396821.SAMN05444515_102162"/>
<sequence>MDMVELAMDAISDYGYWALGVSLVILAPEALMPFAGFLAHEGLLNLWLSILAGSLGGTLGSALIYLLARRAGEGRMRDLVRRHGRWVLVRESDLDRVLGVYARRGDWIVAGGRMIPTVRSLVSIPAGLLPMPWGRFLGLTFLGTFAWNSFLGGAGYALGAHWSALKPYLGVYGALMMAIVLLVLGIFVIRRLLEQGIKGQ</sequence>
<feature type="transmembrane region" description="Helical" evidence="6">
    <location>
        <begin position="169"/>
        <end position="189"/>
    </location>
</feature>
<proteinExistence type="predicted"/>
<reference evidence="9" key="1">
    <citation type="submission" date="2016-10" db="EMBL/GenBank/DDBJ databases">
        <authorList>
            <person name="Varghese N."/>
            <person name="Submissions S."/>
        </authorList>
    </citation>
    <scope>NUCLEOTIDE SEQUENCE [LARGE SCALE GENOMIC DNA]</scope>
    <source>
        <strain evidence="9">DSM 241</strain>
    </source>
</reference>
<evidence type="ECO:0000256" key="3">
    <source>
        <dbReference type="ARBA" id="ARBA00022692"/>
    </source>
</evidence>
<dbReference type="InterPro" id="IPR032816">
    <property type="entry name" value="VTT_dom"/>
</dbReference>
<dbReference type="Pfam" id="PF09335">
    <property type="entry name" value="VTT_dom"/>
    <property type="match status" value="1"/>
</dbReference>
<dbReference type="PANTHER" id="PTHR42709">
    <property type="entry name" value="ALKALINE PHOSPHATASE LIKE PROTEIN"/>
    <property type="match status" value="1"/>
</dbReference>
<dbReference type="PANTHER" id="PTHR42709:SF6">
    <property type="entry name" value="UNDECAPRENYL PHOSPHATE TRANSPORTER A"/>
    <property type="match status" value="1"/>
</dbReference>
<feature type="domain" description="VTT" evidence="7">
    <location>
        <begin position="31"/>
        <end position="156"/>
    </location>
</feature>
<accession>A0A1H7HGP6</accession>
<evidence type="ECO:0000256" key="5">
    <source>
        <dbReference type="ARBA" id="ARBA00023136"/>
    </source>
</evidence>
<dbReference type="Proteomes" id="UP000199256">
    <property type="component" value="Unassembled WGS sequence"/>
</dbReference>
<dbReference type="RefSeq" id="WP_090250930.1">
    <property type="nucleotide sequence ID" value="NZ_FOAA01000002.1"/>
</dbReference>
<feature type="transmembrane region" description="Helical" evidence="6">
    <location>
        <begin position="16"/>
        <end position="40"/>
    </location>
</feature>
<keyword evidence="5 6" id="KW-0472">Membrane</keyword>
<feature type="transmembrane region" description="Helical" evidence="6">
    <location>
        <begin position="136"/>
        <end position="157"/>
    </location>
</feature>
<comment type="subcellular location">
    <subcellularLocation>
        <location evidence="1">Cell membrane</location>
        <topology evidence="1">Multi-pass membrane protein</topology>
    </subcellularLocation>
</comment>
<dbReference type="InterPro" id="IPR051311">
    <property type="entry name" value="DedA_domain"/>
</dbReference>
<evidence type="ECO:0000259" key="7">
    <source>
        <dbReference type="Pfam" id="PF09335"/>
    </source>
</evidence>
<dbReference type="AlphaFoldDB" id="A0A1H7HGP6"/>
<name>A0A1H7HGP6_9GAMM</name>
<feature type="transmembrane region" description="Helical" evidence="6">
    <location>
        <begin position="46"/>
        <end position="68"/>
    </location>
</feature>
<evidence type="ECO:0000256" key="6">
    <source>
        <dbReference type="SAM" id="Phobius"/>
    </source>
</evidence>
<protein>
    <submittedName>
        <fullName evidence="8">Alkaline phosphatase</fullName>
    </submittedName>
</protein>
<evidence type="ECO:0000256" key="1">
    <source>
        <dbReference type="ARBA" id="ARBA00004651"/>
    </source>
</evidence>
<evidence type="ECO:0000313" key="9">
    <source>
        <dbReference type="Proteomes" id="UP000199256"/>
    </source>
</evidence>
<keyword evidence="3 6" id="KW-0812">Transmembrane</keyword>
<keyword evidence="9" id="KW-1185">Reference proteome</keyword>
<evidence type="ECO:0000256" key="4">
    <source>
        <dbReference type="ARBA" id="ARBA00022989"/>
    </source>
</evidence>
<evidence type="ECO:0000313" key="8">
    <source>
        <dbReference type="EMBL" id="SEK49481.1"/>
    </source>
</evidence>
<keyword evidence="4 6" id="KW-1133">Transmembrane helix</keyword>
<evidence type="ECO:0000256" key="2">
    <source>
        <dbReference type="ARBA" id="ARBA00022475"/>
    </source>
</evidence>